<dbReference type="InterPro" id="IPR029035">
    <property type="entry name" value="DHS-like_NAD/FAD-binding_dom"/>
</dbReference>
<comment type="cofactor">
    <cofactor evidence="14">
        <name>thiamine diphosphate</name>
        <dbReference type="ChEBI" id="CHEBI:58937"/>
    </cofactor>
    <text evidence="14">Binds 1 thiamine pyrophosphate per subunit.</text>
</comment>
<comment type="pathway">
    <text evidence="2 14">Amino-acid biosynthesis; L-valine biosynthesis; L-valine from pyruvate: step 1/4.</text>
</comment>
<gene>
    <name evidence="18" type="primary">ilvB</name>
    <name evidence="18" type="ORF">JD108_19420</name>
    <name evidence="19" type="ORF">KDJ56_19355</name>
</gene>
<evidence type="ECO:0000256" key="12">
    <source>
        <dbReference type="ARBA" id="ARBA00023304"/>
    </source>
</evidence>
<dbReference type="InterPro" id="IPR039368">
    <property type="entry name" value="AHAS_TPP"/>
</dbReference>
<evidence type="ECO:0000256" key="13">
    <source>
        <dbReference type="ARBA" id="ARBA00048670"/>
    </source>
</evidence>
<dbReference type="Gene3D" id="3.40.50.970">
    <property type="match status" value="2"/>
</dbReference>
<dbReference type="GO" id="GO:0005948">
    <property type="term" value="C:acetolactate synthase complex"/>
    <property type="evidence" value="ECO:0007669"/>
    <property type="project" value="TreeGrafter"/>
</dbReference>
<evidence type="ECO:0000259" key="16">
    <source>
        <dbReference type="Pfam" id="PF02775"/>
    </source>
</evidence>
<dbReference type="FunFam" id="3.40.50.970:FF:000016">
    <property type="entry name" value="Acetolactate synthase"/>
    <property type="match status" value="1"/>
</dbReference>
<dbReference type="Proteomes" id="UP000595847">
    <property type="component" value="Chromosome"/>
</dbReference>
<comment type="catalytic activity">
    <reaction evidence="13 14">
        <text>2 pyruvate + H(+) = (2S)-2-acetolactate + CO2</text>
        <dbReference type="Rhea" id="RHEA:25249"/>
        <dbReference type="ChEBI" id="CHEBI:15361"/>
        <dbReference type="ChEBI" id="CHEBI:15378"/>
        <dbReference type="ChEBI" id="CHEBI:16526"/>
        <dbReference type="ChEBI" id="CHEBI:58476"/>
        <dbReference type="EC" id="2.2.1.6"/>
    </reaction>
</comment>
<keyword evidence="11 14" id="KW-0786">Thiamine pyrophosphate</keyword>
<dbReference type="AlphaFoldDB" id="A0A7T5EJX7"/>
<evidence type="ECO:0000256" key="2">
    <source>
        <dbReference type="ARBA" id="ARBA00005025"/>
    </source>
</evidence>
<keyword evidence="8 14" id="KW-0479">Metal-binding</keyword>
<proteinExistence type="inferred from homology"/>
<dbReference type="SUPFAM" id="SSF52518">
    <property type="entry name" value="Thiamin diphosphate-binding fold (THDP-binding)"/>
    <property type="match status" value="2"/>
</dbReference>
<comment type="similarity">
    <text evidence="3 14">Belongs to the TPP enzyme family.</text>
</comment>
<reference evidence="19" key="2">
    <citation type="submission" date="2021-04" db="EMBL/GenBank/DDBJ databases">
        <title>Brevibacillus composti FJAT-54423, complete genome.</title>
        <authorList>
            <person name="Tang R."/>
        </authorList>
    </citation>
    <scope>NUCLEOTIDE SEQUENCE</scope>
    <source>
        <strain evidence="19">FJAT-54424</strain>
    </source>
</reference>
<dbReference type="GO" id="GO:0009097">
    <property type="term" value="P:isoleucine biosynthetic process"/>
    <property type="evidence" value="ECO:0007669"/>
    <property type="project" value="UniProtKB-UniPathway"/>
</dbReference>
<dbReference type="EMBL" id="CP073708">
    <property type="protein sequence ID" value="QUO41083.1"/>
    <property type="molecule type" value="Genomic_DNA"/>
</dbReference>
<comment type="pathway">
    <text evidence="1 14">Amino-acid biosynthesis; L-isoleucine biosynthesis; L-isoleucine from 2-oxobutanoate: step 1/4.</text>
</comment>
<evidence type="ECO:0000259" key="15">
    <source>
        <dbReference type="Pfam" id="PF00205"/>
    </source>
</evidence>
<feature type="domain" description="Thiamine pyrophosphate enzyme N-terminal TPP-binding" evidence="17">
    <location>
        <begin position="12"/>
        <end position="126"/>
    </location>
</feature>
<dbReference type="InterPro" id="IPR011766">
    <property type="entry name" value="TPP_enzyme_TPP-bd"/>
</dbReference>
<organism evidence="18 20">
    <name type="scientific">Brevibacillus composti</name>
    <dbReference type="NCBI Taxonomy" id="2796470"/>
    <lineage>
        <taxon>Bacteria</taxon>
        <taxon>Bacillati</taxon>
        <taxon>Bacillota</taxon>
        <taxon>Bacilli</taxon>
        <taxon>Bacillales</taxon>
        <taxon>Paenibacillaceae</taxon>
        <taxon>Brevibacillus</taxon>
    </lineage>
</organism>
<dbReference type="EC" id="2.2.1.6" evidence="4 14"/>
<keyword evidence="9" id="KW-0274">FAD</keyword>
<evidence type="ECO:0000313" key="21">
    <source>
        <dbReference type="Proteomes" id="UP000677234"/>
    </source>
</evidence>
<dbReference type="CDD" id="cd02015">
    <property type="entry name" value="TPP_AHAS"/>
    <property type="match status" value="1"/>
</dbReference>
<feature type="domain" description="Thiamine pyrophosphate enzyme central" evidence="15">
    <location>
        <begin position="202"/>
        <end position="336"/>
    </location>
</feature>
<dbReference type="Pfam" id="PF00205">
    <property type="entry name" value="TPP_enzyme_M"/>
    <property type="match status" value="1"/>
</dbReference>
<dbReference type="RefSeq" id="WP_198827592.1">
    <property type="nucleotide sequence ID" value="NZ_CP066308.1"/>
</dbReference>
<dbReference type="Gene3D" id="3.40.50.1220">
    <property type="entry name" value="TPP-binding domain"/>
    <property type="match status" value="1"/>
</dbReference>
<evidence type="ECO:0000313" key="20">
    <source>
        <dbReference type="Proteomes" id="UP000595847"/>
    </source>
</evidence>
<evidence type="ECO:0000259" key="17">
    <source>
        <dbReference type="Pfam" id="PF02776"/>
    </source>
</evidence>
<dbReference type="PANTHER" id="PTHR18968">
    <property type="entry name" value="THIAMINE PYROPHOSPHATE ENZYMES"/>
    <property type="match status" value="1"/>
</dbReference>
<dbReference type="NCBIfam" id="TIGR00118">
    <property type="entry name" value="acolac_lg"/>
    <property type="match status" value="1"/>
</dbReference>
<keyword evidence="21" id="KW-1185">Reference proteome</keyword>
<name>A0A7T5EJX7_9BACL</name>
<dbReference type="InterPro" id="IPR012846">
    <property type="entry name" value="Acetolactate_synth_lsu"/>
</dbReference>
<dbReference type="PROSITE" id="PS00187">
    <property type="entry name" value="TPP_ENZYMES"/>
    <property type="match status" value="1"/>
</dbReference>
<evidence type="ECO:0000256" key="1">
    <source>
        <dbReference type="ARBA" id="ARBA00004974"/>
    </source>
</evidence>
<dbReference type="InterPro" id="IPR029061">
    <property type="entry name" value="THDP-binding"/>
</dbReference>
<dbReference type="SUPFAM" id="SSF52467">
    <property type="entry name" value="DHS-like NAD/FAD-binding domain"/>
    <property type="match status" value="1"/>
</dbReference>
<dbReference type="EMBL" id="CP066308">
    <property type="protein sequence ID" value="QQE73999.1"/>
    <property type="molecule type" value="Genomic_DNA"/>
</dbReference>
<keyword evidence="7 14" id="KW-0808">Transferase</keyword>
<dbReference type="InterPro" id="IPR000399">
    <property type="entry name" value="TPP-bd_CS"/>
</dbReference>
<evidence type="ECO:0000256" key="9">
    <source>
        <dbReference type="ARBA" id="ARBA00022827"/>
    </source>
</evidence>
<dbReference type="Proteomes" id="UP000677234">
    <property type="component" value="Chromosome"/>
</dbReference>
<dbReference type="InterPro" id="IPR012000">
    <property type="entry name" value="Thiamin_PyroP_enz_cen_dom"/>
</dbReference>
<feature type="domain" description="Thiamine pyrophosphate enzyme TPP-binding" evidence="16">
    <location>
        <begin position="394"/>
        <end position="540"/>
    </location>
</feature>
<comment type="cofactor">
    <cofactor evidence="14">
        <name>Mg(2+)</name>
        <dbReference type="ChEBI" id="CHEBI:18420"/>
    </cofactor>
    <text evidence="14">Binds 1 Mg(2+) ion per subunit.</text>
</comment>
<dbReference type="Pfam" id="PF02776">
    <property type="entry name" value="TPP_enzyme_N"/>
    <property type="match status" value="1"/>
</dbReference>
<evidence type="ECO:0000256" key="3">
    <source>
        <dbReference type="ARBA" id="ARBA00007812"/>
    </source>
</evidence>
<dbReference type="GO" id="GO:0003984">
    <property type="term" value="F:acetolactate synthase activity"/>
    <property type="evidence" value="ECO:0007669"/>
    <property type="project" value="UniProtKB-EC"/>
</dbReference>
<evidence type="ECO:0000256" key="4">
    <source>
        <dbReference type="ARBA" id="ARBA00013145"/>
    </source>
</evidence>
<evidence type="ECO:0000256" key="7">
    <source>
        <dbReference type="ARBA" id="ARBA00022679"/>
    </source>
</evidence>
<dbReference type="GO" id="GO:0050660">
    <property type="term" value="F:flavin adenine dinucleotide binding"/>
    <property type="evidence" value="ECO:0007669"/>
    <property type="project" value="InterPro"/>
</dbReference>
<evidence type="ECO:0000256" key="6">
    <source>
        <dbReference type="ARBA" id="ARBA00022630"/>
    </source>
</evidence>
<evidence type="ECO:0000256" key="8">
    <source>
        <dbReference type="ARBA" id="ARBA00022723"/>
    </source>
</evidence>
<dbReference type="InterPro" id="IPR045229">
    <property type="entry name" value="TPP_enz"/>
</dbReference>
<dbReference type="GO" id="GO:0000287">
    <property type="term" value="F:magnesium ion binding"/>
    <property type="evidence" value="ECO:0007669"/>
    <property type="project" value="UniProtKB-UniRule"/>
</dbReference>
<keyword evidence="10 14" id="KW-0460">Magnesium</keyword>
<accession>A0A7T5EJX7</accession>
<dbReference type="KEGG" id="bcop:JD108_19420"/>
<dbReference type="InterPro" id="IPR012001">
    <property type="entry name" value="Thiamin_PyroP_enz_TPP-bd_dom"/>
</dbReference>
<dbReference type="FunFam" id="3.40.50.1220:FF:000008">
    <property type="entry name" value="Acetolactate synthase"/>
    <property type="match status" value="1"/>
</dbReference>
<protein>
    <recommendedName>
        <fullName evidence="4 14">Acetolactate synthase</fullName>
        <ecNumber evidence="4 14">2.2.1.6</ecNumber>
    </recommendedName>
</protein>
<keyword evidence="5 14" id="KW-0028">Amino-acid biosynthesis</keyword>
<dbReference type="UniPathway" id="UPA00049">
    <property type="reaction ID" value="UER00059"/>
</dbReference>
<dbReference type="UniPathway" id="UPA00047">
    <property type="reaction ID" value="UER00055"/>
</dbReference>
<evidence type="ECO:0000313" key="19">
    <source>
        <dbReference type="EMBL" id="QUO41083.1"/>
    </source>
</evidence>
<evidence type="ECO:0000313" key="18">
    <source>
        <dbReference type="EMBL" id="QQE73999.1"/>
    </source>
</evidence>
<evidence type="ECO:0000256" key="14">
    <source>
        <dbReference type="RuleBase" id="RU003591"/>
    </source>
</evidence>
<evidence type="ECO:0000256" key="10">
    <source>
        <dbReference type="ARBA" id="ARBA00022842"/>
    </source>
</evidence>
<dbReference type="GO" id="GO:0030976">
    <property type="term" value="F:thiamine pyrophosphate binding"/>
    <property type="evidence" value="ECO:0007669"/>
    <property type="project" value="UniProtKB-UniRule"/>
</dbReference>
<evidence type="ECO:0000256" key="5">
    <source>
        <dbReference type="ARBA" id="ARBA00022605"/>
    </source>
</evidence>
<dbReference type="FunFam" id="3.40.50.970:FF:000007">
    <property type="entry name" value="Acetolactate synthase"/>
    <property type="match status" value="1"/>
</dbReference>
<evidence type="ECO:0000256" key="11">
    <source>
        <dbReference type="ARBA" id="ARBA00023052"/>
    </source>
</evidence>
<keyword evidence="6" id="KW-0285">Flavoprotein</keyword>
<dbReference type="GO" id="GO:0009099">
    <property type="term" value="P:L-valine biosynthetic process"/>
    <property type="evidence" value="ECO:0007669"/>
    <property type="project" value="UniProtKB-UniPathway"/>
</dbReference>
<dbReference type="CDD" id="cd07035">
    <property type="entry name" value="TPP_PYR_POX_like"/>
    <property type="match status" value="1"/>
</dbReference>
<sequence>MEQPKNDATVDMTGAKKVIETLKQLGVDTVFGYPGGAILPIYDALYQSGIRHILTRHEQAAIHAAEGYAKATGRVGTVIATSGPGATNLVTGIADAYMDSVPLVVITGQVASSFIGTDAFQEVDVIGITAPVTKYSFQARTPEELPSLLAEAYQIASTGRPGPVLIDIPKDIASTHCIYQTALPATKRIKQTISEIDRDQMEAIRQAISQAKRPLLYIGGGIISGNASEELRRFAKETGIPVCSTLMGLGAYPPDDSLFLGMLGMHGTYAANMAVYHCDLLLACGVRFDDRVTGKLERFSPQSTKIHIDIDPSELGKIVPVDYSLVCDVKTALQALSLPSPIPDCENWRTQVQQWTHEYPLSYDQVQARALKPQFVIDLLSNITDGNAIVTTEVGQHQMWAAHYYRAKKPRTFLTSGGLGTMGFGFPAAIGAQIAMPESTVVCIAGDASFQMNIQELQTIAELNIPVKVFIINNRFLGMVRQWQEMFYENRLSESQIGGPDFVKVAEAFCVKGLRAATVADAELVIKEALAHPGPVVVDFLVEESENVFPMVPPGRANSELIVKGWEE</sequence>
<keyword evidence="12 14" id="KW-0100">Branched-chain amino acid biosynthesis</keyword>
<reference evidence="18 20" key="1">
    <citation type="submission" date="2020-12" db="EMBL/GenBank/DDBJ databases">
        <title>strain FJAT-54423T represents a novel species of the genus Brevibacillus.</title>
        <authorList>
            <person name="Tang R."/>
        </authorList>
    </citation>
    <scope>NUCLEOTIDE SEQUENCE [LARGE SCALE GENOMIC DNA]</scope>
    <source>
        <strain evidence="18 20">FJAT-54423</strain>
    </source>
</reference>
<dbReference type="Pfam" id="PF02775">
    <property type="entry name" value="TPP_enzyme_C"/>
    <property type="match status" value="1"/>
</dbReference>
<dbReference type="PANTHER" id="PTHR18968:SF13">
    <property type="entry name" value="ACETOLACTATE SYNTHASE CATALYTIC SUBUNIT, MITOCHONDRIAL"/>
    <property type="match status" value="1"/>
</dbReference>